<accession>A0A1W1H6T4</accession>
<sequence length="155" mass="17573">MHKQMRRNERSIDRDSAMSIVVNGEYGVLSTVDSENQPYCVPLNYVVLGNDIFFHCAHKGHKIDNILSNPMVSFCVVGKTKVLPEKFTTIYESAIVTGRASIADNKDKKRGLQGLLRKYCPDHMESGDDYISKMFEKTTVIRIIIEEITGKSNDR</sequence>
<dbReference type="STRING" id="1246637.MTBBW1_1280003"/>
<dbReference type="Pfam" id="PF12900">
    <property type="entry name" value="Pyridox_ox_2"/>
    <property type="match status" value="1"/>
</dbReference>
<evidence type="ECO:0000313" key="1">
    <source>
        <dbReference type="EMBL" id="SLM28200.1"/>
    </source>
</evidence>
<proteinExistence type="predicted"/>
<keyword evidence="2" id="KW-1185">Reference proteome</keyword>
<gene>
    <name evidence="1" type="ORF">MTBBW1_1280003</name>
</gene>
<dbReference type="OrthoDB" id="9794935at2"/>
<dbReference type="PANTHER" id="PTHR34071">
    <property type="entry name" value="5-NITROIMIDAZOLE ANTIBIOTICS RESISTANCE PROTEIN, NIMA-FAMILY-RELATED PROTEIN-RELATED"/>
    <property type="match status" value="1"/>
</dbReference>
<dbReference type="RefSeq" id="WP_080804549.1">
    <property type="nucleotide sequence ID" value="NZ_LT828547.1"/>
</dbReference>
<protein>
    <submittedName>
        <fullName evidence="1">Uncharacterized protein</fullName>
    </submittedName>
</protein>
<dbReference type="InterPro" id="IPR024747">
    <property type="entry name" value="Pyridox_Oxase-rel"/>
</dbReference>
<dbReference type="EMBL" id="FWEV01000033">
    <property type="protein sequence ID" value="SLM28200.1"/>
    <property type="molecule type" value="Genomic_DNA"/>
</dbReference>
<dbReference type="Gene3D" id="2.30.110.10">
    <property type="entry name" value="Electron Transport, Fmn-binding Protein, Chain A"/>
    <property type="match status" value="1"/>
</dbReference>
<dbReference type="InterPro" id="IPR012349">
    <property type="entry name" value="Split_barrel_FMN-bd"/>
</dbReference>
<organism evidence="1 2">
    <name type="scientific">Desulfamplus magnetovallimortis</name>
    <dbReference type="NCBI Taxonomy" id="1246637"/>
    <lineage>
        <taxon>Bacteria</taxon>
        <taxon>Pseudomonadati</taxon>
        <taxon>Thermodesulfobacteriota</taxon>
        <taxon>Desulfobacteria</taxon>
        <taxon>Desulfobacterales</taxon>
        <taxon>Desulfobacteraceae</taxon>
        <taxon>Desulfamplus</taxon>
    </lineage>
</organism>
<dbReference type="Proteomes" id="UP000191931">
    <property type="component" value="Unassembled WGS sequence"/>
</dbReference>
<dbReference type="AlphaFoldDB" id="A0A1W1H6T4"/>
<dbReference type="PANTHER" id="PTHR34071:SF2">
    <property type="entry name" value="FLAVIN-NUCLEOTIDE-BINDING PROTEIN"/>
    <property type="match status" value="1"/>
</dbReference>
<name>A0A1W1H6T4_9BACT</name>
<reference evidence="1 2" key="1">
    <citation type="submission" date="2017-03" db="EMBL/GenBank/DDBJ databases">
        <authorList>
            <person name="Afonso C.L."/>
            <person name="Miller P.J."/>
            <person name="Scott M.A."/>
            <person name="Spackman E."/>
            <person name="Goraichik I."/>
            <person name="Dimitrov K.M."/>
            <person name="Suarez D.L."/>
            <person name="Swayne D.E."/>
        </authorList>
    </citation>
    <scope>NUCLEOTIDE SEQUENCE [LARGE SCALE GENOMIC DNA]</scope>
    <source>
        <strain evidence="1">PRJEB14757</strain>
    </source>
</reference>
<evidence type="ECO:0000313" key="2">
    <source>
        <dbReference type="Proteomes" id="UP000191931"/>
    </source>
</evidence>
<dbReference type="SUPFAM" id="SSF50475">
    <property type="entry name" value="FMN-binding split barrel"/>
    <property type="match status" value="1"/>
</dbReference>